<comment type="caution">
    <text evidence="5">The sequence shown here is derived from an EMBL/GenBank/DDBJ whole genome shotgun (WGS) entry which is preliminary data.</text>
</comment>
<evidence type="ECO:0000256" key="3">
    <source>
        <dbReference type="RuleBase" id="RU000408"/>
    </source>
</evidence>
<dbReference type="PIRSF" id="PIRSF002599">
    <property type="entry name" value="Cold_shock_A"/>
    <property type="match status" value="1"/>
</dbReference>
<dbReference type="Gene3D" id="6.20.370.130">
    <property type="match status" value="1"/>
</dbReference>
<dbReference type="Pfam" id="PF00313">
    <property type="entry name" value="CSD"/>
    <property type="match status" value="1"/>
</dbReference>
<dbReference type="EMBL" id="JASCTH010000005">
    <property type="protein sequence ID" value="MDI6098770.1"/>
    <property type="molecule type" value="Genomic_DNA"/>
</dbReference>
<dbReference type="Gene3D" id="2.40.50.140">
    <property type="entry name" value="Nucleic acid-binding proteins"/>
    <property type="match status" value="1"/>
</dbReference>
<evidence type="ECO:0000259" key="4">
    <source>
        <dbReference type="PROSITE" id="PS51857"/>
    </source>
</evidence>
<sequence>MTTGTVKWFNADKGFGFITPDGGGADVFAHFSAISASGFRSLDENQKVEFDITQGQKGPQAENIRPL</sequence>
<dbReference type="InterPro" id="IPR019844">
    <property type="entry name" value="CSD_CS"/>
</dbReference>
<evidence type="ECO:0000313" key="6">
    <source>
        <dbReference type="Proteomes" id="UP001241758"/>
    </source>
</evidence>
<evidence type="ECO:0000313" key="5">
    <source>
        <dbReference type="EMBL" id="MDI6098770.1"/>
    </source>
</evidence>
<dbReference type="InterPro" id="IPR011129">
    <property type="entry name" value="CSD"/>
</dbReference>
<dbReference type="CDD" id="cd04458">
    <property type="entry name" value="CSP_CDS"/>
    <property type="match status" value="1"/>
</dbReference>
<dbReference type="InterPro" id="IPR012156">
    <property type="entry name" value="Cold_shock_CspA"/>
</dbReference>
<dbReference type="PROSITE" id="PS00352">
    <property type="entry name" value="CSD_1"/>
    <property type="match status" value="1"/>
</dbReference>
<name>A0ABT6WGB6_9ACTN</name>
<dbReference type="PRINTS" id="PR00050">
    <property type="entry name" value="COLDSHOCK"/>
</dbReference>
<dbReference type="InterPro" id="IPR050181">
    <property type="entry name" value="Cold_shock_domain"/>
</dbReference>
<dbReference type="PROSITE" id="PS51857">
    <property type="entry name" value="CSD_2"/>
    <property type="match status" value="1"/>
</dbReference>
<evidence type="ECO:0000256" key="1">
    <source>
        <dbReference type="ARBA" id="ARBA00004496"/>
    </source>
</evidence>
<comment type="subcellular location">
    <subcellularLocation>
        <location evidence="1 3">Cytoplasm</location>
    </subcellularLocation>
</comment>
<protein>
    <submittedName>
        <fullName evidence="5">Cold-shock protein</fullName>
    </submittedName>
</protein>
<reference evidence="5 6" key="1">
    <citation type="submission" date="2023-05" db="EMBL/GenBank/DDBJ databases">
        <title>Actinoplanes sp. NEAU-A12 genome sequencing.</title>
        <authorList>
            <person name="Wang Z.-S."/>
        </authorList>
    </citation>
    <scope>NUCLEOTIDE SEQUENCE [LARGE SCALE GENOMIC DNA]</scope>
    <source>
        <strain evidence="5 6">NEAU-A12</strain>
    </source>
</reference>
<proteinExistence type="predicted"/>
<keyword evidence="2" id="KW-0963">Cytoplasm</keyword>
<accession>A0ABT6WGB6</accession>
<dbReference type="SUPFAM" id="SSF50249">
    <property type="entry name" value="Nucleic acid-binding proteins"/>
    <property type="match status" value="1"/>
</dbReference>
<dbReference type="PANTHER" id="PTHR11544">
    <property type="entry name" value="COLD SHOCK DOMAIN CONTAINING PROTEINS"/>
    <property type="match status" value="1"/>
</dbReference>
<dbReference type="InterPro" id="IPR012340">
    <property type="entry name" value="NA-bd_OB-fold"/>
</dbReference>
<gene>
    <name evidence="5" type="ORF">QLQ12_09180</name>
</gene>
<feature type="domain" description="CSD" evidence="4">
    <location>
        <begin position="1"/>
        <end position="66"/>
    </location>
</feature>
<keyword evidence="6" id="KW-1185">Reference proteome</keyword>
<evidence type="ECO:0000256" key="2">
    <source>
        <dbReference type="ARBA" id="ARBA00022490"/>
    </source>
</evidence>
<dbReference type="RefSeq" id="WP_282758621.1">
    <property type="nucleotide sequence ID" value="NZ_JASCTH010000005.1"/>
</dbReference>
<dbReference type="SMART" id="SM00357">
    <property type="entry name" value="CSP"/>
    <property type="match status" value="1"/>
</dbReference>
<dbReference type="Proteomes" id="UP001241758">
    <property type="component" value="Unassembled WGS sequence"/>
</dbReference>
<organism evidence="5 6">
    <name type="scientific">Actinoplanes sandaracinus</name>
    <dbReference type="NCBI Taxonomy" id="3045177"/>
    <lineage>
        <taxon>Bacteria</taxon>
        <taxon>Bacillati</taxon>
        <taxon>Actinomycetota</taxon>
        <taxon>Actinomycetes</taxon>
        <taxon>Micromonosporales</taxon>
        <taxon>Micromonosporaceae</taxon>
        <taxon>Actinoplanes</taxon>
    </lineage>
</organism>
<dbReference type="InterPro" id="IPR002059">
    <property type="entry name" value="CSP_DNA-bd"/>
</dbReference>